<proteinExistence type="predicted"/>
<evidence type="ECO:0000256" key="11">
    <source>
        <dbReference type="SAM" id="SignalP"/>
    </source>
</evidence>
<evidence type="ECO:0000313" key="13">
    <source>
        <dbReference type="EMBL" id="GAA3980601.1"/>
    </source>
</evidence>
<keyword evidence="10" id="KW-0998">Cell outer membrane</keyword>
<evidence type="ECO:0000256" key="7">
    <source>
        <dbReference type="ARBA" id="ARBA00023065"/>
    </source>
</evidence>
<keyword evidence="9" id="KW-0472">Membrane</keyword>
<feature type="chain" id="PRO_5045279414" evidence="11">
    <location>
        <begin position="21"/>
        <end position="347"/>
    </location>
</feature>
<protein>
    <submittedName>
        <fullName evidence="13">Porin</fullName>
    </submittedName>
</protein>
<dbReference type="InterPro" id="IPR033900">
    <property type="entry name" value="Gram_neg_porin_domain"/>
</dbReference>
<keyword evidence="8" id="KW-0626">Porin</keyword>
<gene>
    <name evidence="13" type="ORF">GCM10022279_00310</name>
</gene>
<evidence type="ECO:0000313" key="14">
    <source>
        <dbReference type="Proteomes" id="UP001501627"/>
    </source>
</evidence>
<sequence>MYVKTLAACAAALCTLTAHGQSSVQLSGLTDVYVGSMKMAGDAHRTSAVNSGGMTTSWFGLSGTEDLGGGLKAGFAITSFIQVDDGTQGRFLGDTFFSRDANVSLSGGFGTVRLGRWLAPNFLPSVIGNPMGDSFTFAPLILHMNVPLFNASGWQATTPADTGWSNQVAYTTPNIGGFEANLQYQFGEQPGDNGKKNIGANFLYFGGPLTVTGYYERDQIGNPGSGAYLGTTKKDWMLGASYDFKVVKPYLSYGETKVDDAGAAVPPSAFSKAKTWQLGASAPVGAGSVLASWVRTKIDSGASRKTFTVGYDYNLSKRTDVYAMLMNDRITHQETGNSVGVGMRHRF</sequence>
<keyword evidence="14" id="KW-1185">Reference proteome</keyword>
<feature type="domain" description="Porin" evidence="12">
    <location>
        <begin position="7"/>
        <end position="329"/>
    </location>
</feature>
<dbReference type="Pfam" id="PF13609">
    <property type="entry name" value="Porin_4"/>
    <property type="match status" value="1"/>
</dbReference>
<evidence type="ECO:0000256" key="1">
    <source>
        <dbReference type="ARBA" id="ARBA00004571"/>
    </source>
</evidence>
<evidence type="ECO:0000256" key="6">
    <source>
        <dbReference type="ARBA" id="ARBA00022729"/>
    </source>
</evidence>
<dbReference type="RefSeq" id="WP_103044690.1">
    <property type="nucleotide sequence ID" value="NZ_BAABBP010000001.1"/>
</dbReference>
<dbReference type="PANTHER" id="PTHR34501:SF9">
    <property type="entry name" value="MAJOR OUTER MEMBRANE PROTEIN P.IA"/>
    <property type="match status" value="1"/>
</dbReference>
<evidence type="ECO:0000256" key="10">
    <source>
        <dbReference type="ARBA" id="ARBA00023237"/>
    </source>
</evidence>
<feature type="signal peptide" evidence="11">
    <location>
        <begin position="1"/>
        <end position="20"/>
    </location>
</feature>
<keyword evidence="7" id="KW-0406">Ion transport</keyword>
<evidence type="ECO:0000256" key="9">
    <source>
        <dbReference type="ARBA" id="ARBA00023136"/>
    </source>
</evidence>
<dbReference type="PANTHER" id="PTHR34501">
    <property type="entry name" value="PROTEIN YDDL-RELATED"/>
    <property type="match status" value="1"/>
</dbReference>
<reference evidence="14" key="1">
    <citation type="journal article" date="2019" name="Int. J. Syst. Evol. Microbiol.">
        <title>The Global Catalogue of Microorganisms (GCM) 10K type strain sequencing project: providing services to taxonomists for standard genome sequencing and annotation.</title>
        <authorList>
            <consortium name="The Broad Institute Genomics Platform"/>
            <consortium name="The Broad Institute Genome Sequencing Center for Infectious Disease"/>
            <person name="Wu L."/>
            <person name="Ma J."/>
        </authorList>
    </citation>
    <scope>NUCLEOTIDE SEQUENCE [LARGE SCALE GENOMIC DNA]</scope>
    <source>
        <strain evidence="14">JCM 17561</strain>
    </source>
</reference>
<dbReference type="CDD" id="cd00342">
    <property type="entry name" value="gram_neg_porins"/>
    <property type="match status" value="1"/>
</dbReference>
<organism evidence="13 14">
    <name type="scientific">Comamonas faecalis</name>
    <dbReference type="NCBI Taxonomy" id="1387849"/>
    <lineage>
        <taxon>Bacteria</taxon>
        <taxon>Pseudomonadati</taxon>
        <taxon>Pseudomonadota</taxon>
        <taxon>Betaproteobacteria</taxon>
        <taxon>Burkholderiales</taxon>
        <taxon>Comamonadaceae</taxon>
        <taxon>Comamonas</taxon>
    </lineage>
</organism>
<evidence type="ECO:0000256" key="8">
    <source>
        <dbReference type="ARBA" id="ARBA00023114"/>
    </source>
</evidence>
<dbReference type="Gene3D" id="2.40.160.10">
    <property type="entry name" value="Porin"/>
    <property type="match status" value="1"/>
</dbReference>
<keyword evidence="4" id="KW-1134">Transmembrane beta strand</keyword>
<dbReference type="EMBL" id="BAABBP010000001">
    <property type="protein sequence ID" value="GAA3980601.1"/>
    <property type="molecule type" value="Genomic_DNA"/>
</dbReference>
<comment type="subcellular location">
    <subcellularLocation>
        <location evidence="1">Cell outer membrane</location>
        <topology evidence="1">Multi-pass membrane protein</topology>
    </subcellularLocation>
</comment>
<keyword evidence="5" id="KW-0812">Transmembrane</keyword>
<dbReference type="Proteomes" id="UP001501627">
    <property type="component" value="Unassembled WGS sequence"/>
</dbReference>
<dbReference type="SUPFAM" id="SSF56935">
    <property type="entry name" value="Porins"/>
    <property type="match status" value="1"/>
</dbReference>
<dbReference type="InterPro" id="IPR023614">
    <property type="entry name" value="Porin_dom_sf"/>
</dbReference>
<comment type="caution">
    <text evidence="13">The sequence shown here is derived from an EMBL/GenBank/DDBJ whole genome shotgun (WGS) entry which is preliminary data.</text>
</comment>
<evidence type="ECO:0000256" key="4">
    <source>
        <dbReference type="ARBA" id="ARBA00022452"/>
    </source>
</evidence>
<accession>A0ABP7QE49</accession>
<evidence type="ECO:0000256" key="5">
    <source>
        <dbReference type="ARBA" id="ARBA00022692"/>
    </source>
</evidence>
<name>A0ABP7QE49_9BURK</name>
<evidence type="ECO:0000256" key="2">
    <source>
        <dbReference type="ARBA" id="ARBA00011233"/>
    </source>
</evidence>
<keyword evidence="3" id="KW-0813">Transport</keyword>
<keyword evidence="6 11" id="KW-0732">Signal</keyword>
<comment type="subunit">
    <text evidence="2">Homotrimer.</text>
</comment>
<evidence type="ECO:0000259" key="12">
    <source>
        <dbReference type="Pfam" id="PF13609"/>
    </source>
</evidence>
<evidence type="ECO:0000256" key="3">
    <source>
        <dbReference type="ARBA" id="ARBA00022448"/>
    </source>
</evidence>
<dbReference type="InterPro" id="IPR050298">
    <property type="entry name" value="Gram-neg_bact_OMP"/>
</dbReference>